<comment type="caution">
    <text evidence="3">The sequence shown here is derived from an EMBL/GenBank/DDBJ whole genome shotgun (WGS) entry which is preliminary data.</text>
</comment>
<feature type="region of interest" description="Disordered" evidence="1">
    <location>
        <begin position="1"/>
        <end position="35"/>
    </location>
</feature>
<feature type="non-terminal residue" evidence="3">
    <location>
        <position position="306"/>
    </location>
</feature>
<keyword evidence="3" id="KW-0675">Receptor</keyword>
<dbReference type="EMBL" id="REGN01001491">
    <property type="protein sequence ID" value="RNA34363.1"/>
    <property type="molecule type" value="Genomic_DNA"/>
</dbReference>
<organism evidence="3 4">
    <name type="scientific">Brachionus plicatilis</name>
    <name type="common">Marine rotifer</name>
    <name type="synonym">Brachionus muelleri</name>
    <dbReference type="NCBI Taxonomy" id="10195"/>
    <lineage>
        <taxon>Eukaryota</taxon>
        <taxon>Metazoa</taxon>
        <taxon>Spiralia</taxon>
        <taxon>Gnathifera</taxon>
        <taxon>Rotifera</taxon>
        <taxon>Eurotatoria</taxon>
        <taxon>Monogononta</taxon>
        <taxon>Pseudotrocha</taxon>
        <taxon>Ploima</taxon>
        <taxon>Brachionidae</taxon>
        <taxon>Brachionus</taxon>
    </lineage>
</organism>
<feature type="compositionally biased region" description="Low complexity" evidence="1">
    <location>
        <begin position="1"/>
        <end position="16"/>
    </location>
</feature>
<dbReference type="Gene3D" id="3.30.200.20">
    <property type="entry name" value="Phosphorylase Kinase, domain 1"/>
    <property type="match status" value="1"/>
</dbReference>
<evidence type="ECO:0000313" key="3">
    <source>
        <dbReference type="EMBL" id="RNA34363.1"/>
    </source>
</evidence>
<dbReference type="PANTHER" id="PTHR13902">
    <property type="entry name" value="SERINE/THREONINE-PROTEIN KINASE WNK WITH NO LYSINE -RELATED"/>
    <property type="match status" value="1"/>
</dbReference>
<dbReference type="STRING" id="10195.A0A3M7SEY2"/>
<proteinExistence type="predicted"/>
<reference evidence="3 4" key="1">
    <citation type="journal article" date="2018" name="Sci. Rep.">
        <title>Genomic signatures of local adaptation to the degree of environmental predictability in rotifers.</title>
        <authorList>
            <person name="Franch-Gras L."/>
            <person name="Hahn C."/>
            <person name="Garcia-Roger E.M."/>
            <person name="Carmona M.J."/>
            <person name="Serra M."/>
            <person name="Gomez A."/>
        </authorList>
    </citation>
    <scope>NUCLEOTIDE SEQUENCE [LARGE SCALE GENOMIC DNA]</scope>
    <source>
        <strain evidence="3">HYR1</strain>
    </source>
</reference>
<dbReference type="GO" id="GO:0005524">
    <property type="term" value="F:ATP binding"/>
    <property type="evidence" value="ECO:0007669"/>
    <property type="project" value="InterPro"/>
</dbReference>
<evidence type="ECO:0000259" key="2">
    <source>
        <dbReference type="PROSITE" id="PS50011"/>
    </source>
</evidence>
<dbReference type="InterPro" id="IPR000719">
    <property type="entry name" value="Prot_kinase_dom"/>
</dbReference>
<keyword evidence="4" id="KW-1185">Reference proteome</keyword>
<sequence length="306" mass="35032">MSLTDNSNNNNSVGSSRAKFYFSENMDEDQDDDSPKILEESQNKMWSKLDAQINSQKLIDFDTAHLANDNDKGTEVAWNEMIYYKNRPALNRFADQATLASIIDKLKPILDFLMKIDHPNLLKFYDYWSSEDAEVYKLVVITGYSSAGSLKKLLDSSRATQTKIKEHTIKRWLNQIIYTIKSLHDNKITIFQGHLNSDTIFIQSCGVIRLSPTLLSLNGLCELSNQLIQSSVEKKAHIDLNDEMVKKDLKAIGRLAIDIFTAHLRLTPSSPLKSNHRSCILKKTQLKKNLKNRRFAATISVFYYFL</sequence>
<dbReference type="SUPFAM" id="SSF56112">
    <property type="entry name" value="Protein kinase-like (PK-like)"/>
    <property type="match status" value="1"/>
</dbReference>
<evidence type="ECO:0000256" key="1">
    <source>
        <dbReference type="SAM" id="MobiDB-lite"/>
    </source>
</evidence>
<dbReference type="PROSITE" id="PS50011">
    <property type="entry name" value="PROTEIN_KINASE_DOM"/>
    <property type="match status" value="1"/>
</dbReference>
<accession>A0A3M7SEY2</accession>
<dbReference type="AlphaFoldDB" id="A0A3M7SEY2"/>
<name>A0A3M7SEY2_BRAPC</name>
<dbReference type="Proteomes" id="UP000276133">
    <property type="component" value="Unassembled WGS sequence"/>
</dbReference>
<feature type="domain" description="Protein kinase" evidence="2">
    <location>
        <begin position="61"/>
        <end position="306"/>
    </location>
</feature>
<protein>
    <submittedName>
        <fullName evidence="3">Nuclear receptor-binding-like</fullName>
    </submittedName>
</protein>
<dbReference type="InterPro" id="IPR011009">
    <property type="entry name" value="Kinase-like_dom_sf"/>
</dbReference>
<evidence type="ECO:0000313" key="4">
    <source>
        <dbReference type="Proteomes" id="UP000276133"/>
    </source>
</evidence>
<dbReference type="GO" id="GO:0004672">
    <property type="term" value="F:protein kinase activity"/>
    <property type="evidence" value="ECO:0007669"/>
    <property type="project" value="InterPro"/>
</dbReference>
<dbReference type="OrthoDB" id="1034557at2759"/>
<dbReference type="InterPro" id="IPR050588">
    <property type="entry name" value="WNK_Ser-Thr_kinase"/>
</dbReference>
<gene>
    <name evidence="3" type="ORF">BpHYR1_027064</name>
</gene>
<dbReference type="Gene3D" id="1.10.510.10">
    <property type="entry name" value="Transferase(Phosphotransferase) domain 1"/>
    <property type="match status" value="1"/>
</dbReference>